<dbReference type="PANTHER" id="PTHR10851:SF0">
    <property type="entry name" value="PYRIDOXINE-5'-PHOSPHATE OXIDASE"/>
    <property type="match status" value="1"/>
</dbReference>
<evidence type="ECO:0000256" key="4">
    <source>
        <dbReference type="ARBA" id="ARBA00005037"/>
    </source>
</evidence>
<dbReference type="PIRSF" id="PIRSF000190">
    <property type="entry name" value="Pyd_amn-ph_oxd"/>
    <property type="match status" value="1"/>
</dbReference>
<dbReference type="GO" id="GO:0010181">
    <property type="term" value="F:FMN binding"/>
    <property type="evidence" value="ECO:0007669"/>
    <property type="project" value="InterPro"/>
</dbReference>
<comment type="cofactor">
    <cofactor evidence="1">
        <name>FMN</name>
        <dbReference type="ChEBI" id="CHEBI:58210"/>
    </cofactor>
</comment>
<dbReference type="EMBL" id="CAXIEN010000004">
    <property type="protein sequence ID" value="CAL1261969.1"/>
    <property type="molecule type" value="Genomic_DNA"/>
</dbReference>
<organism evidence="14 15">
    <name type="scientific">Larinioides sclopetarius</name>
    <dbReference type="NCBI Taxonomy" id="280406"/>
    <lineage>
        <taxon>Eukaryota</taxon>
        <taxon>Metazoa</taxon>
        <taxon>Ecdysozoa</taxon>
        <taxon>Arthropoda</taxon>
        <taxon>Chelicerata</taxon>
        <taxon>Arachnida</taxon>
        <taxon>Araneae</taxon>
        <taxon>Araneomorphae</taxon>
        <taxon>Entelegynae</taxon>
        <taxon>Araneoidea</taxon>
        <taxon>Araneidae</taxon>
        <taxon>Larinioides</taxon>
    </lineage>
</organism>
<comment type="subunit">
    <text evidence="6">Homodimer.</text>
</comment>
<dbReference type="SUPFAM" id="SSF50475">
    <property type="entry name" value="FMN-binding split barrel"/>
    <property type="match status" value="1"/>
</dbReference>
<gene>
    <name evidence="14" type="ORF">LARSCL_LOCUS710</name>
</gene>
<dbReference type="PROSITE" id="PS01064">
    <property type="entry name" value="PYRIDOX_OXIDASE"/>
    <property type="match status" value="1"/>
</dbReference>
<dbReference type="AlphaFoldDB" id="A0AAV1YSY1"/>
<dbReference type="NCBIfam" id="NF004231">
    <property type="entry name" value="PRK05679.1"/>
    <property type="match status" value="1"/>
</dbReference>
<dbReference type="InterPro" id="IPR011576">
    <property type="entry name" value="Pyridox_Oxase_N"/>
</dbReference>
<dbReference type="EC" id="1.4.3.5" evidence="7"/>
<protein>
    <recommendedName>
        <fullName evidence="7">pyridoxal 5'-phosphate synthase</fullName>
        <ecNumber evidence="7">1.4.3.5</ecNumber>
    </recommendedName>
</protein>
<evidence type="ECO:0000256" key="9">
    <source>
        <dbReference type="ARBA" id="ARBA00022643"/>
    </source>
</evidence>
<evidence type="ECO:0000256" key="3">
    <source>
        <dbReference type="ARBA" id="ARBA00004738"/>
    </source>
</evidence>
<dbReference type="FunFam" id="2.30.110.10:FF:000005">
    <property type="entry name" value="NAD(P)H-hydrate epimerase"/>
    <property type="match status" value="1"/>
</dbReference>
<evidence type="ECO:0000256" key="6">
    <source>
        <dbReference type="ARBA" id="ARBA00011738"/>
    </source>
</evidence>
<dbReference type="Proteomes" id="UP001497382">
    <property type="component" value="Unassembled WGS sequence"/>
</dbReference>
<evidence type="ECO:0000256" key="7">
    <source>
        <dbReference type="ARBA" id="ARBA00012801"/>
    </source>
</evidence>
<dbReference type="InterPro" id="IPR012349">
    <property type="entry name" value="Split_barrel_FMN-bd"/>
</dbReference>
<dbReference type="HAMAP" id="MF_01629">
    <property type="entry name" value="PdxH"/>
    <property type="match status" value="1"/>
</dbReference>
<evidence type="ECO:0000313" key="15">
    <source>
        <dbReference type="Proteomes" id="UP001497382"/>
    </source>
</evidence>
<sequence>MSKAGKSAPESQKYFTPKDPFIMFNNWFNEASRTEVIGEATAMALATASKEGKPSVRYVLMKSHTKEGFTFYTNYNSRKGIEIAENPQVALLFFWQPLFLQITIEGQAIKTDAKESEEYFHSRPKTNQLSAATSNQDEIVESMKVLVKKKDELRQQYADESAVVPKPEHWGGYLVKPDSFEFWYGHADRLHDRIKFRRPFPKEVPDEKLVHTGEDGWVYEYLSP</sequence>
<comment type="pathway">
    <text evidence="3">Cofactor metabolism; pyridoxal 5'-phosphate salvage; pyridoxal 5'-phosphate from pyridoxamine 5'-phosphate: step 1/1.</text>
</comment>
<keyword evidence="15" id="KW-1185">Reference proteome</keyword>
<feature type="domain" description="Pyridoxamine 5'-phosphate oxidase N-terminal" evidence="12">
    <location>
        <begin position="35"/>
        <end position="155"/>
    </location>
</feature>
<feature type="domain" description="Pyridoxine 5'-phosphate oxidase dimerisation C-terminal" evidence="13">
    <location>
        <begin position="170"/>
        <end position="224"/>
    </location>
</feature>
<evidence type="ECO:0000259" key="13">
    <source>
        <dbReference type="Pfam" id="PF10590"/>
    </source>
</evidence>
<evidence type="ECO:0000256" key="1">
    <source>
        <dbReference type="ARBA" id="ARBA00001917"/>
    </source>
</evidence>
<dbReference type="Pfam" id="PF10590">
    <property type="entry name" value="PNP_phzG_C"/>
    <property type="match status" value="1"/>
</dbReference>
<dbReference type="GO" id="GO:0008615">
    <property type="term" value="P:pyridoxine biosynthetic process"/>
    <property type="evidence" value="ECO:0007669"/>
    <property type="project" value="UniProtKB-KW"/>
</dbReference>
<proteinExistence type="inferred from homology"/>
<comment type="similarity">
    <text evidence="5">Belongs to the pyridoxamine 5'-phosphate oxidase family.</text>
</comment>
<keyword evidence="10" id="KW-0560">Oxidoreductase</keyword>
<reference evidence="14 15" key="1">
    <citation type="submission" date="2024-04" db="EMBL/GenBank/DDBJ databases">
        <authorList>
            <person name="Rising A."/>
            <person name="Reimegard J."/>
            <person name="Sonavane S."/>
            <person name="Akerstrom W."/>
            <person name="Nylinder S."/>
            <person name="Hedman E."/>
            <person name="Kallberg Y."/>
        </authorList>
    </citation>
    <scope>NUCLEOTIDE SEQUENCE [LARGE SCALE GENOMIC DNA]</scope>
</reference>
<accession>A0AAV1YSY1</accession>
<evidence type="ECO:0000256" key="2">
    <source>
        <dbReference type="ARBA" id="ARBA00003691"/>
    </source>
</evidence>
<comment type="pathway">
    <text evidence="4">Cofactor metabolism; pyridoxal 5'-phosphate salvage; pyridoxal 5'-phosphate from pyridoxine 5'-phosphate: step 1/1.</text>
</comment>
<evidence type="ECO:0000256" key="10">
    <source>
        <dbReference type="ARBA" id="ARBA00023002"/>
    </source>
</evidence>
<name>A0AAV1YSY1_9ARAC</name>
<comment type="caution">
    <text evidence="14">The sequence shown here is derived from an EMBL/GenBank/DDBJ whole genome shotgun (WGS) entry which is preliminary data.</text>
</comment>
<evidence type="ECO:0000259" key="12">
    <source>
        <dbReference type="Pfam" id="PF01243"/>
    </source>
</evidence>
<keyword evidence="8" id="KW-0285">Flavoprotein</keyword>
<keyword evidence="9" id="KW-0288">FMN</keyword>
<keyword evidence="11" id="KW-0664">Pyridoxine biosynthesis</keyword>
<dbReference type="InterPro" id="IPR000659">
    <property type="entry name" value="Pyridox_Oxase"/>
</dbReference>
<dbReference type="Gene3D" id="2.30.110.10">
    <property type="entry name" value="Electron Transport, Fmn-binding Protein, Chain A"/>
    <property type="match status" value="1"/>
</dbReference>
<dbReference type="InterPro" id="IPR019740">
    <property type="entry name" value="Pyridox_Oxase_CS"/>
</dbReference>
<evidence type="ECO:0000256" key="8">
    <source>
        <dbReference type="ARBA" id="ARBA00022630"/>
    </source>
</evidence>
<dbReference type="NCBIfam" id="TIGR00558">
    <property type="entry name" value="pdxH"/>
    <property type="match status" value="1"/>
</dbReference>
<dbReference type="PANTHER" id="PTHR10851">
    <property type="entry name" value="PYRIDOXINE-5-PHOSPHATE OXIDASE"/>
    <property type="match status" value="1"/>
</dbReference>
<dbReference type="Pfam" id="PF01243">
    <property type="entry name" value="PNPOx_N"/>
    <property type="match status" value="1"/>
</dbReference>
<dbReference type="GO" id="GO:0004733">
    <property type="term" value="F:pyridoxamine phosphate oxidase activity"/>
    <property type="evidence" value="ECO:0007669"/>
    <property type="project" value="UniProtKB-EC"/>
</dbReference>
<dbReference type="InterPro" id="IPR019576">
    <property type="entry name" value="Pyridoxamine_oxidase_dimer_C"/>
</dbReference>
<evidence type="ECO:0000256" key="11">
    <source>
        <dbReference type="ARBA" id="ARBA00023096"/>
    </source>
</evidence>
<comment type="function">
    <text evidence="2">Catalyzes the oxidation of either pyridoxine 5'-phosphate (PNP) or pyridoxamine 5'-phosphate (PMP) into pyridoxal 5'-phosphate (PLP).</text>
</comment>
<evidence type="ECO:0000313" key="14">
    <source>
        <dbReference type="EMBL" id="CAL1261969.1"/>
    </source>
</evidence>
<evidence type="ECO:0000256" key="5">
    <source>
        <dbReference type="ARBA" id="ARBA00007301"/>
    </source>
</evidence>